<dbReference type="PANTHER" id="PTHR43853">
    <property type="entry name" value="3-KETOACYL-COA THIOLASE, PEROXISOMAL"/>
    <property type="match status" value="1"/>
</dbReference>
<dbReference type="PANTHER" id="PTHR43853:SF2">
    <property type="entry name" value="3-OXOADIPYL-COA_3-OXO-5,6-DEHYDROSUBERYL-COA THIOLASE"/>
    <property type="match status" value="1"/>
</dbReference>
<name>A0A382D1Q0_9ZZZZ</name>
<accession>A0A382D1Q0</accession>
<reference evidence="2" key="1">
    <citation type="submission" date="2018-05" db="EMBL/GenBank/DDBJ databases">
        <authorList>
            <person name="Lanie J.A."/>
            <person name="Ng W.-L."/>
            <person name="Kazmierczak K.M."/>
            <person name="Andrzejewski T.M."/>
            <person name="Davidsen T.M."/>
            <person name="Wayne K.J."/>
            <person name="Tettelin H."/>
            <person name="Glass J.I."/>
            <person name="Rusch D."/>
            <person name="Podicherti R."/>
            <person name="Tsui H.-C.T."/>
            <person name="Winkler M.E."/>
        </authorList>
    </citation>
    <scope>NUCLEOTIDE SEQUENCE</scope>
</reference>
<dbReference type="AlphaFoldDB" id="A0A382D1Q0"/>
<dbReference type="SUPFAM" id="SSF53901">
    <property type="entry name" value="Thiolase-like"/>
    <property type="match status" value="1"/>
</dbReference>
<dbReference type="GO" id="GO:0006635">
    <property type="term" value="P:fatty acid beta-oxidation"/>
    <property type="evidence" value="ECO:0007669"/>
    <property type="project" value="TreeGrafter"/>
</dbReference>
<dbReference type="Gene3D" id="3.40.47.10">
    <property type="match status" value="1"/>
</dbReference>
<feature type="non-terminal residue" evidence="2">
    <location>
        <position position="107"/>
    </location>
</feature>
<feature type="domain" description="Thiolase N-terminal" evidence="1">
    <location>
        <begin position="7"/>
        <end position="106"/>
    </location>
</feature>
<evidence type="ECO:0000259" key="1">
    <source>
        <dbReference type="Pfam" id="PF00108"/>
    </source>
</evidence>
<sequence>MELRNAVIVDGVRSPFARAVRGKLVATRLDELGAQIIRNLMDRNPKVEDRMIEDVGLGNVLGNAEFVDLGRVAKMAGLPPEVSTFNSNRQCGSSMETLHRIAQSIMV</sequence>
<dbReference type="InterPro" id="IPR020616">
    <property type="entry name" value="Thiolase_N"/>
</dbReference>
<evidence type="ECO:0000313" key="2">
    <source>
        <dbReference type="EMBL" id="SVB32350.1"/>
    </source>
</evidence>
<organism evidence="2">
    <name type="scientific">marine metagenome</name>
    <dbReference type="NCBI Taxonomy" id="408172"/>
    <lineage>
        <taxon>unclassified sequences</taxon>
        <taxon>metagenomes</taxon>
        <taxon>ecological metagenomes</taxon>
    </lineage>
</organism>
<dbReference type="EMBL" id="UINC01037207">
    <property type="protein sequence ID" value="SVB32350.1"/>
    <property type="molecule type" value="Genomic_DNA"/>
</dbReference>
<protein>
    <recommendedName>
        <fullName evidence="1">Thiolase N-terminal domain-containing protein</fullName>
    </recommendedName>
</protein>
<gene>
    <name evidence="2" type="ORF">METZ01_LOCUS185204</name>
</gene>
<dbReference type="Pfam" id="PF00108">
    <property type="entry name" value="Thiolase_N"/>
    <property type="match status" value="1"/>
</dbReference>
<proteinExistence type="predicted"/>
<dbReference type="InterPro" id="IPR050215">
    <property type="entry name" value="Thiolase-like_sf_Thiolase"/>
</dbReference>
<dbReference type="GO" id="GO:0010124">
    <property type="term" value="P:phenylacetate catabolic process"/>
    <property type="evidence" value="ECO:0007669"/>
    <property type="project" value="TreeGrafter"/>
</dbReference>
<dbReference type="GO" id="GO:0003988">
    <property type="term" value="F:acetyl-CoA C-acyltransferase activity"/>
    <property type="evidence" value="ECO:0007669"/>
    <property type="project" value="TreeGrafter"/>
</dbReference>
<dbReference type="InterPro" id="IPR016039">
    <property type="entry name" value="Thiolase-like"/>
</dbReference>